<evidence type="ECO:0000313" key="2">
    <source>
        <dbReference type="Proteomes" id="UP001501705"/>
    </source>
</evidence>
<comment type="caution">
    <text evidence="1">The sequence shown here is derived from an EMBL/GenBank/DDBJ whole genome shotgun (WGS) entry which is preliminary data.</text>
</comment>
<reference evidence="1 2" key="1">
    <citation type="journal article" date="2019" name="Int. J. Syst. Evol. Microbiol.">
        <title>The Global Catalogue of Microorganisms (GCM) 10K type strain sequencing project: providing services to taxonomists for standard genome sequencing and annotation.</title>
        <authorList>
            <consortium name="The Broad Institute Genomics Platform"/>
            <consortium name="The Broad Institute Genome Sequencing Center for Infectious Disease"/>
            <person name="Wu L."/>
            <person name="Ma J."/>
        </authorList>
    </citation>
    <scope>NUCLEOTIDE SEQUENCE [LARGE SCALE GENOMIC DNA]</scope>
    <source>
        <strain evidence="1 2">JCM 15572</strain>
    </source>
</reference>
<evidence type="ECO:0008006" key="3">
    <source>
        <dbReference type="Google" id="ProtNLM"/>
    </source>
</evidence>
<accession>A0ABN2DME7</accession>
<sequence length="306" mass="33813">MPDERWILAFDESCGNCRTIAAAVKEVTAGRLEVLPLGNEDVARWRRDSLGESAPWRPALFRVRGESASGWTGPALVPPLVRTLGVRTSLSVLRALGRLQEASKPRAQLDRKQFLRLGLGAGVAAGIVLTGKLPAFATGTTSDVQAWVDARQGRLPQTYDEITRLPMAYRRAVFTNLSLPVRQELWLEQLRRHRASGPTLSGNQAAVLDEFEAFVRRGFEHSSAEFGTRERFDELVRSAYRREDAQALFGTLGPVENAGMAPADSCACSTWDDWCGDFCAFRKYNCTRTSYGCGGGWSFHCDGYCN</sequence>
<dbReference type="NCBIfam" id="NF033852">
    <property type="entry name" value="fulvocin_rel"/>
    <property type="match status" value="1"/>
</dbReference>
<dbReference type="EMBL" id="BAAAPH010000013">
    <property type="protein sequence ID" value="GAA1580337.1"/>
    <property type="molecule type" value="Genomic_DNA"/>
</dbReference>
<keyword evidence="2" id="KW-1185">Reference proteome</keyword>
<name>A0ABN2DME7_9ACTN</name>
<proteinExistence type="predicted"/>
<evidence type="ECO:0000313" key="1">
    <source>
        <dbReference type="EMBL" id="GAA1580337.1"/>
    </source>
</evidence>
<dbReference type="RefSeq" id="WP_344235195.1">
    <property type="nucleotide sequence ID" value="NZ_BAAAPH010000013.1"/>
</dbReference>
<gene>
    <name evidence="1" type="ORF">GCM10009804_41100</name>
</gene>
<protein>
    <recommendedName>
        <fullName evidence="3">Bacteriocin fulvocin C-related protein</fullName>
    </recommendedName>
</protein>
<organism evidence="1 2">
    <name type="scientific">Kribbella hippodromi</name>
    <dbReference type="NCBI Taxonomy" id="434347"/>
    <lineage>
        <taxon>Bacteria</taxon>
        <taxon>Bacillati</taxon>
        <taxon>Actinomycetota</taxon>
        <taxon>Actinomycetes</taxon>
        <taxon>Propionibacteriales</taxon>
        <taxon>Kribbellaceae</taxon>
        <taxon>Kribbella</taxon>
    </lineage>
</organism>
<dbReference type="Proteomes" id="UP001501705">
    <property type="component" value="Unassembled WGS sequence"/>
</dbReference>